<evidence type="ECO:0000259" key="2">
    <source>
        <dbReference type="Pfam" id="PF25053"/>
    </source>
</evidence>
<organism evidence="3 4">
    <name type="scientific">Apiospora aurea</name>
    <dbReference type="NCBI Taxonomy" id="335848"/>
    <lineage>
        <taxon>Eukaryota</taxon>
        <taxon>Fungi</taxon>
        <taxon>Dikarya</taxon>
        <taxon>Ascomycota</taxon>
        <taxon>Pezizomycotina</taxon>
        <taxon>Sordariomycetes</taxon>
        <taxon>Xylariomycetidae</taxon>
        <taxon>Amphisphaeriales</taxon>
        <taxon>Apiosporaceae</taxon>
        <taxon>Apiospora</taxon>
    </lineage>
</organism>
<dbReference type="RefSeq" id="XP_066701958.1">
    <property type="nucleotide sequence ID" value="XM_066842096.1"/>
</dbReference>
<accession>A0ABR1QJL9</accession>
<name>A0ABR1QJL9_9PEZI</name>
<keyword evidence="4" id="KW-1185">Reference proteome</keyword>
<evidence type="ECO:0000313" key="4">
    <source>
        <dbReference type="Proteomes" id="UP001391051"/>
    </source>
</evidence>
<reference evidence="3 4" key="1">
    <citation type="submission" date="2023-01" db="EMBL/GenBank/DDBJ databases">
        <title>Analysis of 21 Apiospora genomes using comparative genomics revels a genus with tremendous synthesis potential of carbohydrate active enzymes and secondary metabolites.</title>
        <authorList>
            <person name="Sorensen T."/>
        </authorList>
    </citation>
    <scope>NUCLEOTIDE SEQUENCE [LARGE SCALE GENOMIC DNA]</scope>
    <source>
        <strain evidence="3 4">CBS 24483</strain>
    </source>
</reference>
<dbReference type="GeneID" id="92075158"/>
<proteinExistence type="predicted"/>
<comment type="caution">
    <text evidence="3">The sequence shown here is derived from an EMBL/GenBank/DDBJ whole genome shotgun (WGS) entry which is preliminary data.</text>
</comment>
<feature type="region of interest" description="Disordered" evidence="1">
    <location>
        <begin position="230"/>
        <end position="249"/>
    </location>
</feature>
<protein>
    <recommendedName>
        <fullName evidence="2">DUF7791 domain-containing protein</fullName>
    </recommendedName>
</protein>
<dbReference type="Proteomes" id="UP001391051">
    <property type="component" value="Unassembled WGS sequence"/>
</dbReference>
<dbReference type="InterPro" id="IPR056693">
    <property type="entry name" value="DUF7791"/>
</dbReference>
<gene>
    <name evidence="3" type="ORF">PG986_005874</name>
</gene>
<dbReference type="Pfam" id="PF25053">
    <property type="entry name" value="DUF7791"/>
    <property type="match status" value="1"/>
</dbReference>
<feature type="domain" description="DUF7791" evidence="2">
    <location>
        <begin position="340"/>
        <end position="442"/>
    </location>
</feature>
<sequence length="706" mass="80254">MDAFAALGFAANICQFLEYSFKILNQVKTVRKVGALDPDLERDTRHLSEVADTLTQQPSSHGGLDEITSACTSLSKQILDELSKTIPQNSRSKWQSFKAVVRSERRKHDIPELEGKLERCRSQLNLQMTYLMSREAREKLSNITKSGYALQSDVLTIRDSLDRLRPSLEARYIGKDTSDLIISFVNRMDEALNRVKQVSILNLVRFPGVHERFDLITDAHQRTFDWLLDDENDQPRSNRGSQVAPVNGEDDIEAKGISSASTTDPINLGPGVASRAAFLSIGTISGFDLYRIPELVGHGRSLGSGNAGKPRAPRHLEGLSNHKEAAGNSVGVPLWGPAASNLSLVELSSVEATEHNLWSKQFDVECDWQTFIRISCRKVYGKCKGLLEVRGELDTRKSMLEAHVVLTHRSVVEFLDTIHARTLMGQYNQEFDPFQATMKGFLAFLKYNTPLPFSWKFSDTWLSSSYNDPDIGDSMMRITSSKFRRLFDLSLLEKHRNSSKFIKFLHRVDRLYEIPAILSTEFTETIGVSKMLLPSLACGCYEYFDWLCEHGLISSSARAEPNYELHRYAYLFKSLHNWPPLTIEHSKLHFSSSMSARRYTHVMSHFTQLGCDLNRVYKERREPYDWRLHSQWTLWQVNIWNMFTYASHEGGQGGVSTFGHIVDHLLREGADPNLTILTSVVHVKENEVAWLTPKTGWICFRLFSGT</sequence>
<dbReference type="EMBL" id="JAQQWE010000004">
    <property type="protein sequence ID" value="KAK7956652.1"/>
    <property type="molecule type" value="Genomic_DNA"/>
</dbReference>
<evidence type="ECO:0000256" key="1">
    <source>
        <dbReference type="SAM" id="MobiDB-lite"/>
    </source>
</evidence>
<evidence type="ECO:0000313" key="3">
    <source>
        <dbReference type="EMBL" id="KAK7956652.1"/>
    </source>
</evidence>